<protein>
    <recommendedName>
        <fullName evidence="3">Methyltransferase domain-containing protein</fullName>
    </recommendedName>
</protein>
<accession>A0A8H7W398</accession>
<dbReference type="Pfam" id="PF01135">
    <property type="entry name" value="PCMT"/>
    <property type="match status" value="1"/>
</dbReference>
<dbReference type="InterPro" id="IPR029063">
    <property type="entry name" value="SAM-dependent_MTases_sf"/>
</dbReference>
<dbReference type="EMBL" id="JAFJYH010000197">
    <property type="protein sequence ID" value="KAG4416126.1"/>
    <property type="molecule type" value="Genomic_DNA"/>
</dbReference>
<dbReference type="Proteomes" id="UP000664132">
    <property type="component" value="Unassembled WGS sequence"/>
</dbReference>
<keyword evidence="2" id="KW-1185">Reference proteome</keyword>
<dbReference type="CDD" id="cd02440">
    <property type="entry name" value="AdoMet_MTases"/>
    <property type="match status" value="1"/>
</dbReference>
<sequence>MSSATLRPKTSTSTAALALNFIEDRPDPTSSSASLVSQLAHRQELIAYWDVQPGSRVLEIGCGQGDTTVALADAVGEEGSVVALDPGRPDYGSPSTLAQAQAHILSTPLGPRITFHFIDPLIYLSTYTGPPFDYVVLSHP</sequence>
<evidence type="ECO:0000313" key="2">
    <source>
        <dbReference type="Proteomes" id="UP000664132"/>
    </source>
</evidence>
<name>A0A8H7W398_9HELO</name>
<evidence type="ECO:0000313" key="1">
    <source>
        <dbReference type="EMBL" id="KAG4416126.1"/>
    </source>
</evidence>
<comment type="caution">
    <text evidence="1">The sequence shown here is derived from an EMBL/GenBank/DDBJ whole genome shotgun (WGS) entry which is preliminary data.</text>
</comment>
<dbReference type="Gene3D" id="3.40.50.150">
    <property type="entry name" value="Vaccinia Virus protein VP39"/>
    <property type="match status" value="1"/>
</dbReference>
<dbReference type="AlphaFoldDB" id="A0A8H7W398"/>
<organism evidence="1 2">
    <name type="scientific">Cadophora malorum</name>
    <dbReference type="NCBI Taxonomy" id="108018"/>
    <lineage>
        <taxon>Eukaryota</taxon>
        <taxon>Fungi</taxon>
        <taxon>Dikarya</taxon>
        <taxon>Ascomycota</taxon>
        <taxon>Pezizomycotina</taxon>
        <taxon>Leotiomycetes</taxon>
        <taxon>Helotiales</taxon>
        <taxon>Ploettnerulaceae</taxon>
        <taxon>Cadophora</taxon>
    </lineage>
</organism>
<gene>
    <name evidence="1" type="ORF">IFR04_010769</name>
</gene>
<reference evidence="1" key="1">
    <citation type="submission" date="2021-02" db="EMBL/GenBank/DDBJ databases">
        <title>Genome sequence Cadophora malorum strain M34.</title>
        <authorList>
            <person name="Stefanovic E."/>
            <person name="Vu D."/>
            <person name="Scully C."/>
            <person name="Dijksterhuis J."/>
            <person name="Roader J."/>
            <person name="Houbraken J."/>
        </authorList>
    </citation>
    <scope>NUCLEOTIDE SEQUENCE</scope>
    <source>
        <strain evidence="1">M34</strain>
    </source>
</reference>
<proteinExistence type="predicted"/>
<evidence type="ECO:0008006" key="3">
    <source>
        <dbReference type="Google" id="ProtNLM"/>
    </source>
</evidence>
<dbReference type="OrthoDB" id="8300214at2759"/>
<dbReference type="SUPFAM" id="SSF53335">
    <property type="entry name" value="S-adenosyl-L-methionine-dependent methyltransferases"/>
    <property type="match status" value="1"/>
</dbReference>